<evidence type="ECO:0000313" key="2">
    <source>
        <dbReference type="EMBL" id="CAB1420220.1"/>
    </source>
</evidence>
<keyword evidence="3" id="KW-1185">Reference proteome</keyword>
<reference evidence="2" key="1">
    <citation type="submission" date="2020-03" db="EMBL/GenBank/DDBJ databases">
        <authorList>
            <person name="Weist P."/>
        </authorList>
    </citation>
    <scope>NUCLEOTIDE SEQUENCE</scope>
</reference>
<gene>
    <name evidence="2" type="ORF">PLEPLA_LOCUS8095</name>
</gene>
<feature type="compositionally biased region" description="Pro residues" evidence="1">
    <location>
        <begin position="74"/>
        <end position="83"/>
    </location>
</feature>
<feature type="region of interest" description="Disordered" evidence="1">
    <location>
        <begin position="67"/>
        <end position="86"/>
    </location>
</feature>
<sequence>MSFPRVLLTVLSPVRAHARACKVFTTPMPVPKNQNTPVTVDWSIPSLLPAVGAAPLMLVLWGAAVTSSSSSSSSPPPPPPPTSPENIRNLLRTKGQNLISDEPAVTQQSRRTYLSPDVEAETVCLRPSPSTRLSDQPSVCGRSCVERAEGCSPGSLLATPTYMYIILVRVKLVPSLAPSVDLALSTV</sequence>
<proteinExistence type="predicted"/>
<dbReference type="AlphaFoldDB" id="A0A9N7TWD4"/>
<name>A0A9N7TWD4_PLEPL</name>
<comment type="caution">
    <text evidence="2">The sequence shown here is derived from an EMBL/GenBank/DDBJ whole genome shotgun (WGS) entry which is preliminary data.</text>
</comment>
<accession>A0A9N7TWD4</accession>
<protein>
    <submittedName>
        <fullName evidence="2">Uncharacterized protein</fullName>
    </submittedName>
</protein>
<evidence type="ECO:0000256" key="1">
    <source>
        <dbReference type="SAM" id="MobiDB-lite"/>
    </source>
</evidence>
<evidence type="ECO:0000313" key="3">
    <source>
        <dbReference type="Proteomes" id="UP001153269"/>
    </source>
</evidence>
<dbReference type="Proteomes" id="UP001153269">
    <property type="component" value="Unassembled WGS sequence"/>
</dbReference>
<organism evidence="2 3">
    <name type="scientific">Pleuronectes platessa</name>
    <name type="common">European plaice</name>
    <dbReference type="NCBI Taxonomy" id="8262"/>
    <lineage>
        <taxon>Eukaryota</taxon>
        <taxon>Metazoa</taxon>
        <taxon>Chordata</taxon>
        <taxon>Craniata</taxon>
        <taxon>Vertebrata</taxon>
        <taxon>Euteleostomi</taxon>
        <taxon>Actinopterygii</taxon>
        <taxon>Neopterygii</taxon>
        <taxon>Teleostei</taxon>
        <taxon>Neoteleostei</taxon>
        <taxon>Acanthomorphata</taxon>
        <taxon>Carangaria</taxon>
        <taxon>Pleuronectiformes</taxon>
        <taxon>Pleuronectoidei</taxon>
        <taxon>Pleuronectidae</taxon>
        <taxon>Pleuronectes</taxon>
    </lineage>
</organism>
<dbReference type="EMBL" id="CADEAL010000443">
    <property type="protein sequence ID" value="CAB1420220.1"/>
    <property type="molecule type" value="Genomic_DNA"/>
</dbReference>